<dbReference type="InterPro" id="IPR027974">
    <property type="entry name" value="DUF4470"/>
</dbReference>
<keyword evidence="2 4" id="KW-0863">Zinc-finger</keyword>
<dbReference type="AlphaFoldDB" id="A0A9P5NF52"/>
<evidence type="ECO:0000256" key="4">
    <source>
        <dbReference type="PROSITE-ProRule" id="PRU00134"/>
    </source>
</evidence>
<dbReference type="EMBL" id="JADNYJ010000111">
    <property type="protein sequence ID" value="KAF8884050.1"/>
    <property type="molecule type" value="Genomic_DNA"/>
</dbReference>
<evidence type="ECO:0000313" key="6">
    <source>
        <dbReference type="EMBL" id="KAF8884050.1"/>
    </source>
</evidence>
<evidence type="ECO:0000256" key="2">
    <source>
        <dbReference type="ARBA" id="ARBA00022771"/>
    </source>
</evidence>
<dbReference type="Proteomes" id="UP000724874">
    <property type="component" value="Unassembled WGS sequence"/>
</dbReference>
<dbReference type="OrthoDB" id="5282002at2759"/>
<keyword evidence="7" id="KW-1185">Reference proteome</keyword>
<gene>
    <name evidence="6" type="ORF">CPB84DRAFT_1817000</name>
</gene>
<keyword evidence="3" id="KW-0862">Zinc</keyword>
<sequence length="613" mass="67799">MSYGLGSGPNGRTISQAPCANASSRSTSAGPGTEGCCNVGLLSCSQCSLVKYCSGRCQRQHWPKHRLDCQHPYANPQWDPEWIVENRHPLTSESKFLPSSSAVDVYKNTGYPPYDLLQLRCNEGLREEGLSRDYKICMAAAPDIRNLIETVNALPSTYTGKLDILLNSTNALTLNRMLVVLCALLTPGPSLDESAELATHLLYSASLPDTAASYLRYCVNLIYHSKADSALIRAADNNNNNTNEMSFQTTLKTRGRGKLYSAQPAASVKRPMEMFASTYTLAKAMGSMKETLLDPFQVDDREKVLAMLTPQHRLALNRFWHTGVLAPFSLDLRGFKAPNRLMFTPQGEWLGYTSAINPLHGWDVTSIRRSGLRHGVNPTGDILGALFFHLKSELRQFSLRMKELDISIHLLQYDSRLLSKGISIGVLPAFSEAAFDRIDVGDMGDQLQMHVGGGAGVAECLADWGPLLNKNNEHASLIMHSKRWHEDAPGSIARDNPRSIKVLMVRCESVPSLKSKLKNIFKTPQTPSLIRLMASLDAFVDHEAAFLQYLEAQAAQSTAETLGLTLRQRVGIPLDAEHQKLPNLSKEEFYDLFTIGGSDLTIRFAEFQCSNFA</sequence>
<comment type="caution">
    <text evidence="6">The sequence shown here is derived from an EMBL/GenBank/DDBJ whole genome shotgun (WGS) entry which is preliminary data.</text>
</comment>
<keyword evidence="1" id="KW-0479">Metal-binding</keyword>
<dbReference type="Pfam" id="PF01753">
    <property type="entry name" value="zf-MYND"/>
    <property type="match status" value="1"/>
</dbReference>
<name>A0A9P5NF52_GYMJU</name>
<dbReference type="Pfam" id="PF14737">
    <property type="entry name" value="DUF4470"/>
    <property type="match status" value="1"/>
</dbReference>
<protein>
    <recommendedName>
        <fullName evidence="5">MYND-type domain-containing protein</fullName>
    </recommendedName>
</protein>
<dbReference type="SUPFAM" id="SSF144232">
    <property type="entry name" value="HIT/MYND zinc finger-like"/>
    <property type="match status" value="1"/>
</dbReference>
<evidence type="ECO:0000256" key="3">
    <source>
        <dbReference type="ARBA" id="ARBA00022833"/>
    </source>
</evidence>
<dbReference type="Gene3D" id="6.10.140.2220">
    <property type="match status" value="1"/>
</dbReference>
<proteinExistence type="predicted"/>
<evidence type="ECO:0000259" key="5">
    <source>
        <dbReference type="PROSITE" id="PS50865"/>
    </source>
</evidence>
<dbReference type="PROSITE" id="PS50865">
    <property type="entry name" value="ZF_MYND_2"/>
    <property type="match status" value="1"/>
</dbReference>
<feature type="domain" description="MYND-type" evidence="5">
    <location>
        <begin position="19"/>
        <end position="69"/>
    </location>
</feature>
<organism evidence="6 7">
    <name type="scientific">Gymnopilus junonius</name>
    <name type="common">Spectacular rustgill mushroom</name>
    <name type="synonym">Gymnopilus spectabilis subsp. junonius</name>
    <dbReference type="NCBI Taxonomy" id="109634"/>
    <lineage>
        <taxon>Eukaryota</taxon>
        <taxon>Fungi</taxon>
        <taxon>Dikarya</taxon>
        <taxon>Basidiomycota</taxon>
        <taxon>Agaricomycotina</taxon>
        <taxon>Agaricomycetes</taxon>
        <taxon>Agaricomycetidae</taxon>
        <taxon>Agaricales</taxon>
        <taxon>Agaricineae</taxon>
        <taxon>Hymenogastraceae</taxon>
        <taxon>Gymnopilus</taxon>
    </lineage>
</organism>
<dbReference type="GO" id="GO:0008270">
    <property type="term" value="F:zinc ion binding"/>
    <property type="evidence" value="ECO:0007669"/>
    <property type="project" value="UniProtKB-KW"/>
</dbReference>
<evidence type="ECO:0000256" key="1">
    <source>
        <dbReference type="ARBA" id="ARBA00022723"/>
    </source>
</evidence>
<dbReference type="InterPro" id="IPR002893">
    <property type="entry name" value="Znf_MYND"/>
</dbReference>
<reference evidence="6" key="1">
    <citation type="submission" date="2020-11" db="EMBL/GenBank/DDBJ databases">
        <authorList>
            <consortium name="DOE Joint Genome Institute"/>
            <person name="Ahrendt S."/>
            <person name="Riley R."/>
            <person name="Andreopoulos W."/>
            <person name="LaButti K."/>
            <person name="Pangilinan J."/>
            <person name="Ruiz-duenas F.J."/>
            <person name="Barrasa J.M."/>
            <person name="Sanchez-Garcia M."/>
            <person name="Camarero S."/>
            <person name="Miyauchi S."/>
            <person name="Serrano A."/>
            <person name="Linde D."/>
            <person name="Babiker R."/>
            <person name="Drula E."/>
            <person name="Ayuso-Fernandez I."/>
            <person name="Pacheco R."/>
            <person name="Padilla G."/>
            <person name="Ferreira P."/>
            <person name="Barriuso J."/>
            <person name="Kellner H."/>
            <person name="Castanera R."/>
            <person name="Alfaro M."/>
            <person name="Ramirez L."/>
            <person name="Pisabarro A.G."/>
            <person name="Kuo A."/>
            <person name="Tritt A."/>
            <person name="Lipzen A."/>
            <person name="He G."/>
            <person name="Yan M."/>
            <person name="Ng V."/>
            <person name="Cullen D."/>
            <person name="Martin F."/>
            <person name="Rosso M.-N."/>
            <person name="Henrissat B."/>
            <person name="Hibbett D."/>
            <person name="Martinez A.T."/>
            <person name="Grigoriev I.V."/>
        </authorList>
    </citation>
    <scope>NUCLEOTIDE SEQUENCE</scope>
    <source>
        <strain evidence="6">AH 44721</strain>
    </source>
</reference>
<evidence type="ECO:0000313" key="7">
    <source>
        <dbReference type="Proteomes" id="UP000724874"/>
    </source>
</evidence>
<accession>A0A9P5NF52</accession>